<evidence type="ECO:0000313" key="3">
    <source>
        <dbReference type="Proteomes" id="UP000008037"/>
    </source>
</evidence>
<dbReference type="SUPFAM" id="SSF50952">
    <property type="entry name" value="Soluble quinoprotein glucose dehydrogenase"/>
    <property type="match status" value="1"/>
</dbReference>
<dbReference type="RefSeq" id="WP_015019119.1">
    <property type="nucleotide sequence ID" value="NC_018719.1"/>
</dbReference>
<dbReference type="InterPro" id="IPR011041">
    <property type="entry name" value="Quinoprot_gluc/sorb_DH_b-prop"/>
</dbReference>
<proteinExistence type="predicted"/>
<dbReference type="AlphaFoldDB" id="K0IJY2"/>
<dbReference type="Gene3D" id="2.120.10.30">
    <property type="entry name" value="TolB, C-terminal domain"/>
    <property type="match status" value="1"/>
</dbReference>
<organism evidence="2 3">
    <name type="scientific">Nitrososphaera gargensis (strain Ga9.2)</name>
    <dbReference type="NCBI Taxonomy" id="1237085"/>
    <lineage>
        <taxon>Archaea</taxon>
        <taxon>Nitrososphaerota</taxon>
        <taxon>Nitrososphaeria</taxon>
        <taxon>Nitrososphaerales</taxon>
        <taxon>Nitrososphaeraceae</taxon>
        <taxon>Nitrososphaera</taxon>
    </lineage>
</organism>
<evidence type="ECO:0000313" key="2">
    <source>
        <dbReference type="EMBL" id="AFU58582.1"/>
    </source>
</evidence>
<sequence>MERKLAIPLLIIIAVAVVMAAVSISLGYAGLNNNDTSGSVSANGTFSVLPDLNPPTLSDAGLRVEKVIEGLVQPTSMAFLDHDDLLILQKNDGRVRHVTNGTLQPDPVHEVSVDGVSERGMLGVAVANATGDSKTVFLYYTESDGGEIRNRVYRHDDWSGSGNLGGGTLILDLPGEPGPNHDGGKMIIGPDGMLYTVIGDLNRNGMLQNFPNGPEPDDTSVIFRVDRDGNAVNNGTNNKYYAYGIRNSFGLDFDPLTGILWDTENGPAGYDEINVVEQGFNSGWEQIMGPIDRTGRTTETLVQFEGSHYADPVFSWSVSQGVTDIEFLNSTKLGDRYAYNIFVGDINNGNLYFFTVNQDRTGLEIGGAGLEDLVADSDTEAQAVTLGTNFGGITDIETGPDGHLYVLSFSGSLYRIVPAS</sequence>
<dbReference type="InterPro" id="IPR011042">
    <property type="entry name" value="6-blade_b-propeller_TolB-like"/>
</dbReference>
<dbReference type="KEGG" id="nga:Ngar_c16490"/>
<dbReference type="Pfam" id="PF07995">
    <property type="entry name" value="GSDH"/>
    <property type="match status" value="1"/>
</dbReference>
<dbReference type="PANTHER" id="PTHR19328:SF75">
    <property type="entry name" value="ALDOSE SUGAR DEHYDROGENASE YLII"/>
    <property type="match status" value="1"/>
</dbReference>
<dbReference type="BioCyc" id="CNIT1237085:G1324-1647-MONOMER"/>
<name>K0IJY2_NITGG</name>
<feature type="domain" description="Glucose/Sorbosone dehydrogenase" evidence="1">
    <location>
        <begin position="73"/>
        <end position="409"/>
    </location>
</feature>
<dbReference type="InterPro" id="IPR012938">
    <property type="entry name" value="Glc/Sorbosone_DH"/>
</dbReference>
<evidence type="ECO:0000259" key="1">
    <source>
        <dbReference type="Pfam" id="PF07995"/>
    </source>
</evidence>
<dbReference type="GeneID" id="13797908"/>
<accession>K0IJY2</accession>
<dbReference type="InParanoid" id="K0IJY2"/>
<protein>
    <submittedName>
        <fullName evidence="2">Putative quinoprotein glucose/ sorbosone dehydrogenase</fullName>
    </submittedName>
</protein>
<dbReference type="HOGENOM" id="CLU_677373_0_0_2"/>
<gene>
    <name evidence="2" type="ordered locus">Ngar_c16490</name>
</gene>
<reference evidence="2 3" key="1">
    <citation type="journal article" date="2012" name="Environ. Microbiol.">
        <title>The genome of the ammonia-oxidizing Candidatus Nitrososphaera gargensis: insights into metabolic versatility and environmental adaptations.</title>
        <authorList>
            <person name="Spang A."/>
            <person name="Poehlein A."/>
            <person name="Offre P."/>
            <person name="Zumbragel S."/>
            <person name="Haider S."/>
            <person name="Rychlik N."/>
            <person name="Nowka B."/>
            <person name="Schmeisser C."/>
            <person name="Lebedeva E.V."/>
            <person name="Rattei T."/>
            <person name="Bohm C."/>
            <person name="Schmid M."/>
            <person name="Galushko A."/>
            <person name="Hatzenpichler R."/>
            <person name="Weinmaier T."/>
            <person name="Daniel R."/>
            <person name="Schleper C."/>
            <person name="Spieck E."/>
            <person name="Streit W."/>
            <person name="Wagner M."/>
        </authorList>
    </citation>
    <scope>NUCLEOTIDE SEQUENCE [LARGE SCALE GENOMIC DNA]</scope>
    <source>
        <strain evidence="3">Ga9.2</strain>
    </source>
</reference>
<dbReference type="Proteomes" id="UP000008037">
    <property type="component" value="Chromosome"/>
</dbReference>
<dbReference type="EMBL" id="CP002408">
    <property type="protein sequence ID" value="AFU58582.1"/>
    <property type="molecule type" value="Genomic_DNA"/>
</dbReference>
<keyword evidence="3" id="KW-1185">Reference proteome</keyword>
<dbReference type="PANTHER" id="PTHR19328">
    <property type="entry name" value="HEDGEHOG-INTERACTING PROTEIN"/>
    <property type="match status" value="1"/>
</dbReference>